<dbReference type="Pfam" id="PF00128">
    <property type="entry name" value="Alpha-amylase"/>
    <property type="match status" value="1"/>
</dbReference>
<dbReference type="PANTHER" id="PTHR10357">
    <property type="entry name" value="ALPHA-AMYLASE FAMILY MEMBER"/>
    <property type="match status" value="1"/>
</dbReference>
<dbReference type="InterPro" id="IPR013780">
    <property type="entry name" value="Glyco_hydro_b"/>
</dbReference>
<reference evidence="2 3" key="2">
    <citation type="submission" date="2020-03" db="EMBL/GenBank/DDBJ databases">
        <authorList>
            <person name="Ichikawa N."/>
            <person name="Kimura A."/>
            <person name="Kitahashi Y."/>
            <person name="Uohara A."/>
        </authorList>
    </citation>
    <scope>NUCLEOTIDE SEQUENCE [LARGE SCALE GENOMIC DNA]</scope>
    <source>
        <strain evidence="2 3">NBRC 105367</strain>
    </source>
</reference>
<evidence type="ECO:0000313" key="2">
    <source>
        <dbReference type="EMBL" id="BCB91947.1"/>
    </source>
</evidence>
<dbReference type="AlphaFoldDB" id="A0A6F8Z0N3"/>
<proteinExistence type="predicted"/>
<dbReference type="InterPro" id="IPR006047">
    <property type="entry name" value="GH13_cat_dom"/>
</dbReference>
<dbReference type="GO" id="GO:0009313">
    <property type="term" value="P:oligosaccharide catabolic process"/>
    <property type="evidence" value="ECO:0007669"/>
    <property type="project" value="TreeGrafter"/>
</dbReference>
<evidence type="ECO:0000313" key="3">
    <source>
        <dbReference type="Proteomes" id="UP000503011"/>
    </source>
</evidence>
<dbReference type="GO" id="GO:0004556">
    <property type="term" value="F:alpha-amylase activity"/>
    <property type="evidence" value="ECO:0007669"/>
    <property type="project" value="TreeGrafter"/>
</dbReference>
<dbReference type="KEGG" id="psuu:Psuf_092600"/>
<dbReference type="Proteomes" id="UP000503011">
    <property type="component" value="Chromosome"/>
</dbReference>
<name>A0A6F8Z0N3_9ACTN</name>
<accession>A0A6F8Z0N3</accession>
<sequence>MPEPGVGLDHWASFYGTALDEIHMPMNLTLPALPWDAASFREALADVEAAIPPGGGPTVALGSHDEPRVASRYGPEQARCLLAVLLTLRGTAVLYYGDELGLPNSPVRAGEERDPWGRRDPAFNRDLGRTPMPWSGAGPAAGFTSAARPWLPLPEGAHRLSVAAQRADPRSTLRLTRALLALRRRSPALRHGTYRPLELGADLLGYERRCGPDAVVVVANFAAGPREVRTPGGARWTLAARTGSGTRLRGGTLALGGYEAAVLRLSADVAPPPDR</sequence>
<protein>
    <recommendedName>
        <fullName evidence="1">Glycosyl hydrolase family 13 catalytic domain-containing protein</fullName>
    </recommendedName>
</protein>
<dbReference type="SUPFAM" id="SSF51011">
    <property type="entry name" value="Glycosyl hydrolase domain"/>
    <property type="match status" value="1"/>
</dbReference>
<feature type="domain" description="Glycosyl hydrolase family 13 catalytic" evidence="1">
    <location>
        <begin position="35"/>
        <end position="192"/>
    </location>
</feature>
<dbReference type="SUPFAM" id="SSF51445">
    <property type="entry name" value="(Trans)glycosidases"/>
    <property type="match status" value="1"/>
</dbReference>
<dbReference type="InterPro" id="IPR017853">
    <property type="entry name" value="GH"/>
</dbReference>
<dbReference type="Gene3D" id="3.20.20.80">
    <property type="entry name" value="Glycosidases"/>
    <property type="match status" value="1"/>
</dbReference>
<reference evidence="2 3" key="1">
    <citation type="submission" date="2020-03" db="EMBL/GenBank/DDBJ databases">
        <title>Whole genome shotgun sequence of Phytohabitans suffuscus NBRC 105367.</title>
        <authorList>
            <person name="Komaki H."/>
            <person name="Tamura T."/>
        </authorList>
    </citation>
    <scope>NUCLEOTIDE SEQUENCE [LARGE SCALE GENOMIC DNA]</scope>
    <source>
        <strain evidence="2 3">NBRC 105367</strain>
    </source>
</reference>
<dbReference type="PANTHER" id="PTHR10357:SF179">
    <property type="entry name" value="NEUTRAL AND BASIC AMINO ACID TRANSPORT PROTEIN RBAT"/>
    <property type="match status" value="1"/>
</dbReference>
<gene>
    <name evidence="2" type="ORF">Psuf_092600</name>
</gene>
<evidence type="ECO:0000259" key="1">
    <source>
        <dbReference type="Pfam" id="PF00128"/>
    </source>
</evidence>
<organism evidence="2 3">
    <name type="scientific">Phytohabitans suffuscus</name>
    <dbReference type="NCBI Taxonomy" id="624315"/>
    <lineage>
        <taxon>Bacteria</taxon>
        <taxon>Bacillati</taxon>
        <taxon>Actinomycetota</taxon>
        <taxon>Actinomycetes</taxon>
        <taxon>Micromonosporales</taxon>
        <taxon>Micromonosporaceae</taxon>
    </lineage>
</organism>
<keyword evidence="3" id="KW-1185">Reference proteome</keyword>
<dbReference type="Gene3D" id="2.60.40.1180">
    <property type="entry name" value="Golgi alpha-mannosidase II"/>
    <property type="match status" value="1"/>
</dbReference>
<dbReference type="EMBL" id="AP022871">
    <property type="protein sequence ID" value="BCB91947.1"/>
    <property type="molecule type" value="Genomic_DNA"/>
</dbReference>